<dbReference type="PANTHER" id="PTHR43280:SF2">
    <property type="entry name" value="HTH-TYPE TRANSCRIPTIONAL REGULATOR EXSA"/>
    <property type="match status" value="1"/>
</dbReference>
<sequence>MKHIFHYSILLVCLSVHLSMMAMPYTFSRLDASDGLSDNQVQHILQLPDGRMVFTTLGNINLYDGMRFHYIHRNDSDVYAIKDYHGHYHVYAGHHDRLWVKEYGKVWCLDLRHEQYLKNPETVFLETGIREKVTDLFVDSEKDLWLVTPKGIWEAKKKRYLLLPKDAGELQDVEVSNDRIYLFFSFGEVICYSQNQGKPLYRKAAYPENERTNYSRTSLVVKGPDGNFYQVRSGKKSGLFVFSPQSRTWRLLLETHSPLHTLIVPSHDIAYISSLNGIWSISLPKGKARFQSSLRTTDGKQLQTDLNTIYQDRQQGIWLGTGNRGILYTHPERFKFISTPTFEELPLAPHTKGENGIPYKHPTIFQGQSYNDVYTDRKGRTWAGTPDGLRLFLPCQTGFRTFYTEDGLPNNFIHAITEDAHGQIWVSTSDGISRMSINEKVDSAWFTNYRYEDGTLKGEYRNQEVQTLPDGRILMGGVDGWTLFHPDSVEIPHKDFSPLLIGLSLYGEPIHITPSDSINSISLLPQAPPYVKHFEFNYRQNHIGFDFSSLNYAWPTHTYYRYRLIHSGDSTWHVVHPQSNGGIIDHKGNLHLAFSLLPPGNYRLEVMASTQSRIWNGPVTEITFIIHAPWWLSRWAYATYIFLLLFLAVTGIRLYVRQTKRRILRRHKEDILLLRIQHLIERCDNYEQQVSIATTRACPPQEKEEPPINSTDSDFLNKAVELVEAHLNTPGYTVEQLSKDLCMERSGLYKKLNTLIDKSPSLFIRSIRLRRAADLIRKGGMNMAEIAEQVGFSSASYMSKCFQEEFGCKPSEYIEKEQEST</sequence>
<keyword evidence="4" id="KW-1133">Transmembrane helix</keyword>
<evidence type="ECO:0000256" key="1">
    <source>
        <dbReference type="ARBA" id="ARBA00023015"/>
    </source>
</evidence>
<dbReference type="PROSITE" id="PS01124">
    <property type="entry name" value="HTH_ARAC_FAMILY_2"/>
    <property type="match status" value="1"/>
</dbReference>
<dbReference type="Gene3D" id="1.10.10.60">
    <property type="entry name" value="Homeodomain-like"/>
    <property type="match status" value="1"/>
</dbReference>
<dbReference type="GO" id="GO:0043565">
    <property type="term" value="F:sequence-specific DNA binding"/>
    <property type="evidence" value="ECO:0007669"/>
    <property type="project" value="InterPro"/>
</dbReference>
<dbReference type="InterPro" id="IPR011110">
    <property type="entry name" value="Reg_prop"/>
</dbReference>
<dbReference type="Pfam" id="PF12833">
    <property type="entry name" value="HTH_18"/>
    <property type="match status" value="1"/>
</dbReference>
<keyword evidence="1" id="KW-0805">Transcription regulation</keyword>
<dbReference type="SMART" id="SM00342">
    <property type="entry name" value="HTH_ARAC"/>
    <property type="match status" value="1"/>
</dbReference>
<keyword evidence="4" id="KW-0812">Transmembrane</keyword>
<dbReference type="AlphaFoldDB" id="A0A6N3EDR5"/>
<evidence type="ECO:0000256" key="2">
    <source>
        <dbReference type="ARBA" id="ARBA00023125"/>
    </source>
</evidence>
<accession>A0A6N3EDR5</accession>
<gene>
    <name evidence="6" type="primary">virF</name>
    <name evidence="6" type="ORF">PCLFYP37_02754</name>
</gene>
<dbReference type="Gene3D" id="2.130.10.10">
    <property type="entry name" value="YVTN repeat-like/Quinoprotein amine dehydrogenase"/>
    <property type="match status" value="2"/>
</dbReference>
<keyword evidence="2" id="KW-0238">DNA-binding</keyword>
<evidence type="ECO:0000313" key="6">
    <source>
        <dbReference type="EMBL" id="VYU39856.1"/>
    </source>
</evidence>
<keyword evidence="4" id="KW-0472">Membrane</keyword>
<organism evidence="6">
    <name type="scientific">Paraprevotella clara</name>
    <dbReference type="NCBI Taxonomy" id="454154"/>
    <lineage>
        <taxon>Bacteria</taxon>
        <taxon>Pseudomonadati</taxon>
        <taxon>Bacteroidota</taxon>
        <taxon>Bacteroidia</taxon>
        <taxon>Bacteroidales</taxon>
        <taxon>Prevotellaceae</taxon>
        <taxon>Paraprevotella</taxon>
    </lineage>
</organism>
<proteinExistence type="predicted"/>
<keyword evidence="3" id="KW-0804">Transcription</keyword>
<feature type="domain" description="HTH araC/xylS-type" evidence="5">
    <location>
        <begin position="717"/>
        <end position="816"/>
    </location>
</feature>
<protein>
    <submittedName>
        <fullName evidence="6">Virulence regulon transcriptional activator VirF</fullName>
    </submittedName>
</protein>
<evidence type="ECO:0000256" key="4">
    <source>
        <dbReference type="SAM" id="Phobius"/>
    </source>
</evidence>
<dbReference type="InterPro" id="IPR013783">
    <property type="entry name" value="Ig-like_fold"/>
</dbReference>
<dbReference type="SUPFAM" id="SSF63829">
    <property type="entry name" value="Calcium-dependent phosphotriesterase"/>
    <property type="match status" value="2"/>
</dbReference>
<dbReference type="PANTHER" id="PTHR43280">
    <property type="entry name" value="ARAC-FAMILY TRANSCRIPTIONAL REGULATOR"/>
    <property type="match status" value="1"/>
</dbReference>
<dbReference type="EMBL" id="CACRUT010000015">
    <property type="protein sequence ID" value="VYU39856.1"/>
    <property type="molecule type" value="Genomic_DNA"/>
</dbReference>
<dbReference type="InterPro" id="IPR015943">
    <property type="entry name" value="WD40/YVTN_repeat-like_dom_sf"/>
</dbReference>
<dbReference type="RefSeq" id="WP_270652212.1">
    <property type="nucleotide sequence ID" value="NZ_AP025941.1"/>
</dbReference>
<dbReference type="InterPro" id="IPR009057">
    <property type="entry name" value="Homeodomain-like_sf"/>
</dbReference>
<dbReference type="Gene3D" id="2.60.40.10">
    <property type="entry name" value="Immunoglobulins"/>
    <property type="match status" value="1"/>
</dbReference>
<reference evidence="6" key="1">
    <citation type="submission" date="2019-11" db="EMBL/GenBank/DDBJ databases">
        <authorList>
            <person name="Feng L."/>
        </authorList>
    </citation>
    <scope>NUCLEOTIDE SEQUENCE</scope>
    <source>
        <strain evidence="6">PclaraLFYP37</strain>
    </source>
</reference>
<dbReference type="GO" id="GO:0003700">
    <property type="term" value="F:DNA-binding transcription factor activity"/>
    <property type="evidence" value="ECO:0007669"/>
    <property type="project" value="InterPro"/>
</dbReference>
<feature type="transmembrane region" description="Helical" evidence="4">
    <location>
        <begin position="635"/>
        <end position="656"/>
    </location>
</feature>
<dbReference type="Pfam" id="PF07494">
    <property type="entry name" value="Reg_prop"/>
    <property type="match status" value="1"/>
</dbReference>
<name>A0A6N3EDR5_9BACT</name>
<evidence type="ECO:0000256" key="3">
    <source>
        <dbReference type="ARBA" id="ARBA00023163"/>
    </source>
</evidence>
<evidence type="ECO:0000259" key="5">
    <source>
        <dbReference type="PROSITE" id="PS01124"/>
    </source>
</evidence>
<dbReference type="SUPFAM" id="SSF46689">
    <property type="entry name" value="Homeodomain-like"/>
    <property type="match status" value="1"/>
</dbReference>
<dbReference type="InterPro" id="IPR018060">
    <property type="entry name" value="HTH_AraC"/>
</dbReference>